<evidence type="ECO:0000256" key="1">
    <source>
        <dbReference type="ARBA" id="ARBA00022553"/>
    </source>
</evidence>
<proteinExistence type="predicted"/>
<reference evidence="11 12" key="1">
    <citation type="submission" date="2018-07" db="EMBL/GenBank/DDBJ databases">
        <title>Draft genome of the type strain Streptomyces armeniacus ATCC 15676.</title>
        <authorList>
            <person name="Labana P."/>
            <person name="Gosse J.T."/>
            <person name="Boddy C.N."/>
        </authorList>
    </citation>
    <scope>NUCLEOTIDE SEQUENCE [LARGE SCALE GENOMIC DNA]</scope>
    <source>
        <strain evidence="11 12">ATCC 15676</strain>
    </source>
</reference>
<accession>A0A345XVK4</accession>
<keyword evidence="2" id="KW-0902">Two-component regulatory system</keyword>
<dbReference type="PANTHER" id="PTHR48111:SF28">
    <property type="entry name" value="TRANSCRIPTIONAL REGULATORY PROTEIN TCRX-RELATED"/>
    <property type="match status" value="1"/>
</dbReference>
<evidence type="ECO:0000256" key="4">
    <source>
        <dbReference type="ARBA" id="ARBA00023125"/>
    </source>
</evidence>
<feature type="region of interest" description="Disordered" evidence="8">
    <location>
        <begin position="1"/>
        <end position="22"/>
    </location>
</feature>
<dbReference type="InterPro" id="IPR001789">
    <property type="entry name" value="Sig_transdc_resp-reg_receiver"/>
</dbReference>
<dbReference type="InterPro" id="IPR011006">
    <property type="entry name" value="CheY-like_superfamily"/>
</dbReference>
<dbReference type="SUPFAM" id="SSF46894">
    <property type="entry name" value="C-terminal effector domain of the bipartite response regulators"/>
    <property type="match status" value="1"/>
</dbReference>
<dbReference type="Gene3D" id="1.10.10.10">
    <property type="entry name" value="Winged helix-like DNA-binding domain superfamily/Winged helix DNA-binding domain"/>
    <property type="match status" value="1"/>
</dbReference>
<name>A0A345XVK4_9ACTN</name>
<gene>
    <name evidence="11" type="ORF">DVA86_26570</name>
</gene>
<evidence type="ECO:0000256" key="5">
    <source>
        <dbReference type="ARBA" id="ARBA00023163"/>
    </source>
</evidence>
<dbReference type="RefSeq" id="WP_208881989.1">
    <property type="nucleotide sequence ID" value="NZ_CP031320.1"/>
</dbReference>
<keyword evidence="12" id="KW-1185">Reference proteome</keyword>
<dbReference type="Gene3D" id="3.40.50.2300">
    <property type="match status" value="1"/>
</dbReference>
<dbReference type="Proteomes" id="UP000254425">
    <property type="component" value="Chromosome"/>
</dbReference>
<dbReference type="PROSITE" id="PS50110">
    <property type="entry name" value="RESPONSE_REGULATORY"/>
    <property type="match status" value="1"/>
</dbReference>
<dbReference type="GO" id="GO:0000156">
    <property type="term" value="F:phosphorelay response regulator activity"/>
    <property type="evidence" value="ECO:0007669"/>
    <property type="project" value="TreeGrafter"/>
</dbReference>
<dbReference type="Gene3D" id="6.10.250.690">
    <property type="match status" value="1"/>
</dbReference>
<dbReference type="InterPro" id="IPR036388">
    <property type="entry name" value="WH-like_DNA-bd_sf"/>
</dbReference>
<evidence type="ECO:0000259" key="10">
    <source>
        <dbReference type="PROSITE" id="PS51755"/>
    </source>
</evidence>
<feature type="compositionally biased region" description="Pro residues" evidence="8">
    <location>
        <begin position="1"/>
        <end position="12"/>
    </location>
</feature>
<keyword evidence="4 7" id="KW-0238">DNA-binding</keyword>
<dbReference type="Pfam" id="PF00072">
    <property type="entry name" value="Response_reg"/>
    <property type="match status" value="1"/>
</dbReference>
<dbReference type="CDD" id="cd00383">
    <property type="entry name" value="trans_reg_C"/>
    <property type="match status" value="1"/>
</dbReference>
<protein>
    <submittedName>
        <fullName evidence="11">DNA-binding response regulator</fullName>
    </submittedName>
</protein>
<evidence type="ECO:0000259" key="9">
    <source>
        <dbReference type="PROSITE" id="PS50110"/>
    </source>
</evidence>
<dbReference type="AlphaFoldDB" id="A0A345XVK4"/>
<feature type="modified residue" description="4-aspartylphosphate" evidence="6">
    <location>
        <position position="93"/>
    </location>
</feature>
<sequence length="268" mass="28824">MTTGTPRPPHAPPGASAASAASASSASVSASASVQLRPDGSAVRLLVVEDEAALAELLSMAFRYEGWDVRSAGDGAGAVRAARDFRPDAVVLDVMLPDQDGLTVLGRLRRALPEVPVLFLTARDSVEDRIAGLTAGGDDYVTKPFSLEEVVARLRGLLRRSGAAAARAESTVVVGDLVLDEDSHEVERAGEPVDLTATEFELLRYLMRNPRRVLSKAQILDRVWSYDFGGQANVVELYISYLRRKIDAGRSPMIHTRRGVGYLIKPGE</sequence>
<evidence type="ECO:0000256" key="8">
    <source>
        <dbReference type="SAM" id="MobiDB-lite"/>
    </source>
</evidence>
<dbReference type="PANTHER" id="PTHR48111">
    <property type="entry name" value="REGULATOR OF RPOS"/>
    <property type="match status" value="1"/>
</dbReference>
<dbReference type="EMBL" id="CP031320">
    <property type="protein sequence ID" value="AXK35670.1"/>
    <property type="molecule type" value="Genomic_DNA"/>
</dbReference>
<dbReference type="InterPro" id="IPR001867">
    <property type="entry name" value="OmpR/PhoB-type_DNA-bd"/>
</dbReference>
<dbReference type="SMART" id="SM00448">
    <property type="entry name" value="REC"/>
    <property type="match status" value="1"/>
</dbReference>
<dbReference type="KEGG" id="sarm:DVA86_26570"/>
<dbReference type="GO" id="GO:0032993">
    <property type="term" value="C:protein-DNA complex"/>
    <property type="evidence" value="ECO:0007669"/>
    <property type="project" value="TreeGrafter"/>
</dbReference>
<dbReference type="GO" id="GO:0005829">
    <property type="term" value="C:cytosol"/>
    <property type="evidence" value="ECO:0007669"/>
    <property type="project" value="TreeGrafter"/>
</dbReference>
<organism evidence="11 12">
    <name type="scientific">Streptomyces armeniacus</name>
    <dbReference type="NCBI Taxonomy" id="83291"/>
    <lineage>
        <taxon>Bacteria</taxon>
        <taxon>Bacillati</taxon>
        <taxon>Actinomycetota</taxon>
        <taxon>Actinomycetes</taxon>
        <taxon>Kitasatosporales</taxon>
        <taxon>Streptomycetaceae</taxon>
        <taxon>Streptomyces</taxon>
    </lineage>
</organism>
<keyword evidence="5" id="KW-0804">Transcription</keyword>
<dbReference type="InterPro" id="IPR016032">
    <property type="entry name" value="Sig_transdc_resp-reg_C-effctor"/>
</dbReference>
<dbReference type="InterPro" id="IPR039420">
    <property type="entry name" value="WalR-like"/>
</dbReference>
<evidence type="ECO:0000256" key="6">
    <source>
        <dbReference type="PROSITE-ProRule" id="PRU00169"/>
    </source>
</evidence>
<dbReference type="GO" id="GO:0006355">
    <property type="term" value="P:regulation of DNA-templated transcription"/>
    <property type="evidence" value="ECO:0007669"/>
    <property type="project" value="InterPro"/>
</dbReference>
<keyword evidence="1 6" id="KW-0597">Phosphoprotein</keyword>
<evidence type="ECO:0000256" key="2">
    <source>
        <dbReference type="ARBA" id="ARBA00023012"/>
    </source>
</evidence>
<dbReference type="CDD" id="cd17615">
    <property type="entry name" value="REC_OmpR_MtPhoP-like"/>
    <property type="match status" value="1"/>
</dbReference>
<evidence type="ECO:0000256" key="3">
    <source>
        <dbReference type="ARBA" id="ARBA00023015"/>
    </source>
</evidence>
<dbReference type="PROSITE" id="PS51755">
    <property type="entry name" value="OMPR_PHOB"/>
    <property type="match status" value="1"/>
</dbReference>
<dbReference type="SUPFAM" id="SSF52172">
    <property type="entry name" value="CheY-like"/>
    <property type="match status" value="1"/>
</dbReference>
<dbReference type="SMART" id="SM00862">
    <property type="entry name" value="Trans_reg_C"/>
    <property type="match status" value="1"/>
</dbReference>
<evidence type="ECO:0000313" key="12">
    <source>
        <dbReference type="Proteomes" id="UP000254425"/>
    </source>
</evidence>
<evidence type="ECO:0000256" key="7">
    <source>
        <dbReference type="PROSITE-ProRule" id="PRU01091"/>
    </source>
</evidence>
<keyword evidence="3" id="KW-0805">Transcription regulation</keyword>
<evidence type="ECO:0000313" key="11">
    <source>
        <dbReference type="EMBL" id="AXK35670.1"/>
    </source>
</evidence>
<feature type="domain" description="Response regulatory" evidence="9">
    <location>
        <begin position="44"/>
        <end position="158"/>
    </location>
</feature>
<feature type="DNA-binding region" description="OmpR/PhoB-type" evidence="7">
    <location>
        <begin position="169"/>
        <end position="266"/>
    </location>
</feature>
<dbReference type="FunFam" id="1.10.10.10:FF:000005">
    <property type="entry name" value="Two-component system response regulator"/>
    <property type="match status" value="1"/>
</dbReference>
<feature type="domain" description="OmpR/PhoB-type" evidence="10">
    <location>
        <begin position="169"/>
        <end position="266"/>
    </location>
</feature>
<dbReference type="Pfam" id="PF00486">
    <property type="entry name" value="Trans_reg_C"/>
    <property type="match status" value="1"/>
</dbReference>
<dbReference type="GO" id="GO:0000976">
    <property type="term" value="F:transcription cis-regulatory region binding"/>
    <property type="evidence" value="ECO:0007669"/>
    <property type="project" value="TreeGrafter"/>
</dbReference>